<dbReference type="Gene3D" id="1.10.10.60">
    <property type="entry name" value="Homeodomain-like"/>
    <property type="match status" value="2"/>
</dbReference>
<dbReference type="AlphaFoldDB" id="K7F1A6"/>
<reference evidence="5" key="3">
    <citation type="submission" date="2025-08" db="UniProtKB">
        <authorList>
            <consortium name="Ensembl"/>
        </authorList>
    </citation>
    <scope>IDENTIFICATION</scope>
</reference>
<dbReference type="OMA" id="RFKECHC"/>
<dbReference type="InterPro" id="IPR007889">
    <property type="entry name" value="HTH_Psq"/>
</dbReference>
<evidence type="ECO:0000256" key="1">
    <source>
        <dbReference type="ARBA" id="ARBA00023125"/>
    </source>
</evidence>
<evidence type="ECO:0000259" key="4">
    <source>
        <dbReference type="PROSITE" id="PS51253"/>
    </source>
</evidence>
<keyword evidence="1" id="KW-0238">DNA-binding</keyword>
<dbReference type="eggNOG" id="KOG3105">
    <property type="taxonomic scope" value="Eukaryota"/>
</dbReference>
<evidence type="ECO:0000313" key="6">
    <source>
        <dbReference type="Proteomes" id="UP000007267"/>
    </source>
</evidence>
<name>K7F1A6_PELSI</name>
<protein>
    <recommendedName>
        <fullName evidence="4">HTH CENPB-type domain-containing protein</fullName>
    </recommendedName>
</protein>
<dbReference type="GeneTree" id="ENSGT00940000163154"/>
<proteinExistence type="predicted"/>
<dbReference type="Ensembl" id="ENSPSIT00000001823.1">
    <property type="protein sequence ID" value="ENSPSIP00000001816.1"/>
    <property type="gene ID" value="ENSPSIG00000001823.1"/>
</dbReference>
<dbReference type="InterPro" id="IPR006600">
    <property type="entry name" value="HTH_CenpB_DNA-bd_dom"/>
</dbReference>
<reference evidence="6" key="1">
    <citation type="submission" date="2011-10" db="EMBL/GenBank/DDBJ databases">
        <authorList>
            <consortium name="Soft-shell Turtle Genome Consortium"/>
        </authorList>
    </citation>
    <scope>NUCLEOTIDE SEQUENCE [LARGE SCALE GENOMIC DNA]</scope>
    <source>
        <strain evidence="6">Daiwa-1</strain>
    </source>
</reference>
<evidence type="ECO:0000256" key="3">
    <source>
        <dbReference type="SAM" id="MobiDB-lite"/>
    </source>
</evidence>
<evidence type="ECO:0000313" key="5">
    <source>
        <dbReference type="Ensembl" id="ENSPSIP00000001816.1"/>
    </source>
</evidence>
<dbReference type="InterPro" id="IPR009057">
    <property type="entry name" value="Homeodomain-like_sf"/>
</dbReference>
<keyword evidence="2" id="KW-0539">Nucleus</keyword>
<dbReference type="PANTHER" id="PTHR19303">
    <property type="entry name" value="TRANSPOSON"/>
    <property type="match status" value="1"/>
</dbReference>
<dbReference type="PANTHER" id="PTHR19303:SF26">
    <property type="entry name" value="TIGGER TRANSPOSABLE ELEMENT-DERIVED PROTEIN 1"/>
    <property type="match status" value="1"/>
</dbReference>
<dbReference type="GO" id="GO:0003677">
    <property type="term" value="F:DNA binding"/>
    <property type="evidence" value="ECO:0007669"/>
    <property type="project" value="UniProtKB-KW"/>
</dbReference>
<sequence length="194" mass="21769">MPPKHKSDASAGETAKKRKTITMEEKVEIIKRSERGEKPSSIGRACGYSRSTIATILKDKDRVMEHVKGHTPMNATIITKQRSGLIIEMERLLTIWIEDQNQRNLPISLSLVQEKARSLFNDLKATHTASEGDFNEEFVASKGWFNRFKKRANLHNIKVQGEAASADVSAASSFPKILEDIIDDGGYLPEQIFN</sequence>
<dbReference type="SUPFAM" id="SSF46689">
    <property type="entry name" value="Homeodomain-like"/>
    <property type="match status" value="2"/>
</dbReference>
<keyword evidence="6" id="KW-1185">Reference proteome</keyword>
<dbReference type="EMBL" id="AGCU01104153">
    <property type="status" value="NOT_ANNOTATED_CDS"/>
    <property type="molecule type" value="Genomic_DNA"/>
</dbReference>
<dbReference type="HOGENOM" id="CLU_018294_6_2_1"/>
<accession>K7F1A6</accession>
<reference evidence="5" key="4">
    <citation type="submission" date="2025-09" db="UniProtKB">
        <authorList>
            <consortium name="Ensembl"/>
        </authorList>
    </citation>
    <scope>IDENTIFICATION</scope>
</reference>
<dbReference type="GO" id="GO:0005634">
    <property type="term" value="C:nucleus"/>
    <property type="evidence" value="ECO:0007669"/>
    <property type="project" value="TreeGrafter"/>
</dbReference>
<dbReference type="SMART" id="SM00674">
    <property type="entry name" value="CENPB"/>
    <property type="match status" value="1"/>
</dbReference>
<organism evidence="5 6">
    <name type="scientific">Pelodiscus sinensis</name>
    <name type="common">Chinese softshell turtle</name>
    <name type="synonym">Trionyx sinensis</name>
    <dbReference type="NCBI Taxonomy" id="13735"/>
    <lineage>
        <taxon>Eukaryota</taxon>
        <taxon>Metazoa</taxon>
        <taxon>Chordata</taxon>
        <taxon>Craniata</taxon>
        <taxon>Vertebrata</taxon>
        <taxon>Euteleostomi</taxon>
        <taxon>Archelosauria</taxon>
        <taxon>Testudinata</taxon>
        <taxon>Testudines</taxon>
        <taxon>Cryptodira</taxon>
        <taxon>Trionychia</taxon>
        <taxon>Trionychidae</taxon>
        <taxon>Pelodiscus</taxon>
    </lineage>
</organism>
<reference evidence="6" key="2">
    <citation type="journal article" date="2013" name="Nat. Genet.">
        <title>The draft genomes of soft-shell turtle and green sea turtle yield insights into the development and evolution of the turtle-specific body plan.</title>
        <authorList>
            <person name="Wang Z."/>
            <person name="Pascual-Anaya J."/>
            <person name="Zadissa A."/>
            <person name="Li W."/>
            <person name="Niimura Y."/>
            <person name="Huang Z."/>
            <person name="Li C."/>
            <person name="White S."/>
            <person name="Xiong Z."/>
            <person name="Fang D."/>
            <person name="Wang B."/>
            <person name="Ming Y."/>
            <person name="Chen Y."/>
            <person name="Zheng Y."/>
            <person name="Kuraku S."/>
            <person name="Pignatelli M."/>
            <person name="Herrero J."/>
            <person name="Beal K."/>
            <person name="Nozawa M."/>
            <person name="Li Q."/>
            <person name="Wang J."/>
            <person name="Zhang H."/>
            <person name="Yu L."/>
            <person name="Shigenobu S."/>
            <person name="Wang J."/>
            <person name="Liu J."/>
            <person name="Flicek P."/>
            <person name="Searle S."/>
            <person name="Wang J."/>
            <person name="Kuratani S."/>
            <person name="Yin Y."/>
            <person name="Aken B."/>
            <person name="Zhang G."/>
            <person name="Irie N."/>
        </authorList>
    </citation>
    <scope>NUCLEOTIDE SEQUENCE [LARGE SCALE GENOMIC DNA]</scope>
    <source>
        <strain evidence="6">Daiwa-1</strain>
    </source>
</reference>
<evidence type="ECO:0000256" key="2">
    <source>
        <dbReference type="ARBA" id="ARBA00023242"/>
    </source>
</evidence>
<feature type="region of interest" description="Disordered" evidence="3">
    <location>
        <begin position="1"/>
        <end position="21"/>
    </location>
</feature>
<dbReference type="Proteomes" id="UP000007267">
    <property type="component" value="Unassembled WGS sequence"/>
</dbReference>
<dbReference type="InterPro" id="IPR050863">
    <property type="entry name" value="CenT-Element_Derived"/>
</dbReference>
<dbReference type="Pfam" id="PF04218">
    <property type="entry name" value="CENP-B_N"/>
    <property type="match status" value="1"/>
</dbReference>
<dbReference type="Pfam" id="PF03221">
    <property type="entry name" value="HTH_Tnp_Tc5"/>
    <property type="match status" value="1"/>
</dbReference>
<dbReference type="PROSITE" id="PS51253">
    <property type="entry name" value="HTH_CENPB"/>
    <property type="match status" value="1"/>
</dbReference>
<feature type="domain" description="HTH CENPB-type" evidence="4">
    <location>
        <begin position="77"/>
        <end position="158"/>
    </location>
</feature>